<dbReference type="InterPro" id="IPR017925">
    <property type="entry name" value="DHFR_CS"/>
</dbReference>
<dbReference type="Proteomes" id="UP000095192">
    <property type="component" value="Unassembled WGS sequence"/>
</dbReference>
<gene>
    <name evidence="16" type="ORF">cyc_07176</name>
</gene>
<evidence type="ECO:0000256" key="4">
    <source>
        <dbReference type="ARBA" id="ARBA00019798"/>
    </source>
</evidence>
<dbReference type="UniPathway" id="UPA00077">
    <property type="reaction ID" value="UER00158"/>
</dbReference>
<reference evidence="16 17" key="1">
    <citation type="journal article" date="2016" name="BMC Genomics">
        <title>Comparative genomics reveals Cyclospora cayetanensis possesses coccidia-like metabolism and invasion components but unique surface antigens.</title>
        <authorList>
            <person name="Liu S."/>
            <person name="Wang L."/>
            <person name="Zheng H."/>
            <person name="Xu Z."/>
            <person name="Roellig D.M."/>
            <person name="Li N."/>
            <person name="Frace M.A."/>
            <person name="Tang K."/>
            <person name="Arrowood M.J."/>
            <person name="Moss D.M."/>
            <person name="Zhang L."/>
            <person name="Feng Y."/>
            <person name="Xiao L."/>
        </authorList>
    </citation>
    <scope>NUCLEOTIDE SEQUENCE [LARGE SCALE GENOMIC DNA]</scope>
    <source>
        <strain evidence="16 17">CHN_HEN01</strain>
    </source>
</reference>
<dbReference type="Gene3D" id="3.40.430.10">
    <property type="entry name" value="Dihydrofolate Reductase, subunit A"/>
    <property type="match status" value="1"/>
</dbReference>
<dbReference type="InterPro" id="IPR001796">
    <property type="entry name" value="DHFR_dom"/>
</dbReference>
<name>A0A1D3D8J9_9EIME</name>
<feature type="region of interest" description="Disordered" evidence="13">
    <location>
        <begin position="327"/>
        <end position="354"/>
    </location>
</feature>
<evidence type="ECO:0000256" key="8">
    <source>
        <dbReference type="ARBA" id="ARBA00022727"/>
    </source>
</evidence>
<sequence>MFMRGGLTPSTLALRFHIRLSSSCFLTLSGSKQETALLSALPPYHPTPSSRPGGVSLLFRLSTPLFAMPAAPGIVSQERGFLPAASKVARASRDFHSPSSEAPAVLSTPLHLSPAADLANAPAVPGFDMATLLKDASLLRSLHLSYPISIVVAMTANRGIGFNNDLPWPHISPDFRHFSHLTLFTGEQEAATDKTPAGATPKLNAVIMGRRTWESLPPNARPLKGRINIVISSSVTAEDLLTSSAAGSVEAAEDVSSSSNLLFVSPSLPAALFLLEQKFLHQLHHVFIAGGSAVYAAALALDVVSFLYITRIATPFNCDTFFPAFGPPTSPPASPEEASQAVSLHQQPQQQLEGAGLVRSDSGLWSSRTDGFETSFRAALALEVFEAKEAARGEAVAAPPKAPPLRVLPHLRGRLHEELQYLELVADILNNGTEQPDRTGQCNDKRPLSRR</sequence>
<feature type="transmembrane region" description="Helical" evidence="14">
    <location>
        <begin position="286"/>
        <end position="309"/>
    </location>
</feature>
<dbReference type="AlphaFoldDB" id="A0A1D3D8J9"/>
<dbReference type="CDD" id="cd00209">
    <property type="entry name" value="DHFR"/>
    <property type="match status" value="1"/>
</dbReference>
<dbReference type="Pfam" id="PF00186">
    <property type="entry name" value="DHFR_1"/>
    <property type="match status" value="1"/>
</dbReference>
<dbReference type="GO" id="GO:0004799">
    <property type="term" value="F:thymidylate synthase activity"/>
    <property type="evidence" value="ECO:0007669"/>
    <property type="project" value="UniProtKB-EC"/>
</dbReference>
<evidence type="ECO:0000256" key="5">
    <source>
        <dbReference type="ARBA" id="ARBA00022563"/>
    </source>
</evidence>
<dbReference type="PROSITE" id="PS00075">
    <property type="entry name" value="DHFR_1"/>
    <property type="match status" value="1"/>
</dbReference>
<dbReference type="GO" id="GO:0005739">
    <property type="term" value="C:mitochondrion"/>
    <property type="evidence" value="ECO:0007669"/>
    <property type="project" value="TreeGrafter"/>
</dbReference>
<evidence type="ECO:0000259" key="15">
    <source>
        <dbReference type="PROSITE" id="PS51330"/>
    </source>
</evidence>
<evidence type="ECO:0000256" key="10">
    <source>
        <dbReference type="ARBA" id="ARBA00023002"/>
    </source>
</evidence>
<dbReference type="SUPFAM" id="SSF53597">
    <property type="entry name" value="Dihydrofolate reductase-like"/>
    <property type="match status" value="1"/>
</dbReference>
<feature type="compositionally biased region" description="Polar residues" evidence="13">
    <location>
        <begin position="432"/>
        <end position="442"/>
    </location>
</feature>
<dbReference type="VEuPathDB" id="ToxoDB:cyc_07176"/>
<dbReference type="GO" id="GO:0050661">
    <property type="term" value="F:NADP binding"/>
    <property type="evidence" value="ECO:0007669"/>
    <property type="project" value="InterPro"/>
</dbReference>
<dbReference type="GO" id="GO:0046655">
    <property type="term" value="P:folic acid metabolic process"/>
    <property type="evidence" value="ECO:0007669"/>
    <property type="project" value="TreeGrafter"/>
</dbReference>
<dbReference type="InParanoid" id="A0A1D3D8J9"/>
<dbReference type="PRINTS" id="PR00070">
    <property type="entry name" value="DHFR"/>
</dbReference>
<dbReference type="GO" id="GO:0046654">
    <property type="term" value="P:tetrahydrofolate biosynthetic process"/>
    <property type="evidence" value="ECO:0007669"/>
    <property type="project" value="UniProtKB-UniPathway"/>
</dbReference>
<feature type="domain" description="DHFR" evidence="15">
    <location>
        <begin position="147"/>
        <end position="367"/>
    </location>
</feature>
<keyword evidence="10" id="KW-0560">Oxidoreductase</keyword>
<keyword evidence="6" id="KW-0489">Methyltransferase</keyword>
<keyword evidence="14" id="KW-0812">Transmembrane</keyword>
<evidence type="ECO:0000256" key="12">
    <source>
        <dbReference type="RuleBase" id="RU004474"/>
    </source>
</evidence>
<evidence type="ECO:0000256" key="1">
    <source>
        <dbReference type="ARBA" id="ARBA00004903"/>
    </source>
</evidence>
<evidence type="ECO:0000256" key="9">
    <source>
        <dbReference type="ARBA" id="ARBA00022857"/>
    </source>
</evidence>
<keyword evidence="7" id="KW-0808">Transferase</keyword>
<keyword evidence="5" id="KW-0554">One-carbon metabolism</keyword>
<keyword evidence="14" id="KW-0472">Membrane</keyword>
<dbReference type="PROSITE" id="PS51330">
    <property type="entry name" value="DHFR_2"/>
    <property type="match status" value="1"/>
</dbReference>
<keyword evidence="14" id="KW-1133">Transmembrane helix</keyword>
<dbReference type="GO" id="GO:0046452">
    <property type="term" value="P:dihydrofolate metabolic process"/>
    <property type="evidence" value="ECO:0007669"/>
    <property type="project" value="TreeGrafter"/>
</dbReference>
<evidence type="ECO:0000256" key="2">
    <source>
        <dbReference type="ARBA" id="ARBA00011947"/>
    </source>
</evidence>
<proteinExistence type="inferred from homology"/>
<evidence type="ECO:0000256" key="6">
    <source>
        <dbReference type="ARBA" id="ARBA00022603"/>
    </source>
</evidence>
<keyword evidence="17" id="KW-1185">Reference proteome</keyword>
<dbReference type="InterPro" id="IPR024072">
    <property type="entry name" value="DHFR-like_dom_sf"/>
</dbReference>
<dbReference type="GO" id="GO:0004146">
    <property type="term" value="F:dihydrofolate reductase activity"/>
    <property type="evidence" value="ECO:0007669"/>
    <property type="project" value="UniProtKB-EC"/>
</dbReference>
<evidence type="ECO:0000256" key="7">
    <source>
        <dbReference type="ARBA" id="ARBA00022679"/>
    </source>
</evidence>
<evidence type="ECO:0000256" key="3">
    <source>
        <dbReference type="ARBA" id="ARBA00012856"/>
    </source>
</evidence>
<dbReference type="GO" id="GO:0009165">
    <property type="term" value="P:nucleotide biosynthetic process"/>
    <property type="evidence" value="ECO:0007669"/>
    <property type="project" value="UniProtKB-KW"/>
</dbReference>
<dbReference type="PANTHER" id="PTHR48069">
    <property type="entry name" value="DIHYDROFOLATE REDUCTASE"/>
    <property type="match status" value="1"/>
</dbReference>
<comment type="pathway">
    <text evidence="1">Cofactor biosynthesis; tetrahydrofolate biosynthesis; 5,6,7,8-tetrahydrofolate from 7,8-dihydrofolate: step 1/1.</text>
</comment>
<evidence type="ECO:0000256" key="11">
    <source>
        <dbReference type="ARBA" id="ARBA00025154"/>
    </source>
</evidence>
<organism evidence="16 17">
    <name type="scientific">Cyclospora cayetanensis</name>
    <dbReference type="NCBI Taxonomy" id="88456"/>
    <lineage>
        <taxon>Eukaryota</taxon>
        <taxon>Sar</taxon>
        <taxon>Alveolata</taxon>
        <taxon>Apicomplexa</taxon>
        <taxon>Conoidasida</taxon>
        <taxon>Coccidia</taxon>
        <taxon>Eucoccidiorida</taxon>
        <taxon>Eimeriorina</taxon>
        <taxon>Eimeriidae</taxon>
        <taxon>Cyclospora</taxon>
    </lineage>
</organism>
<protein>
    <recommendedName>
        <fullName evidence="4">Bifunctional dihydrofolate reductase-thymidylate synthase</fullName>
        <ecNumber evidence="3">1.5.1.3</ecNumber>
        <ecNumber evidence="2">2.1.1.45</ecNumber>
    </recommendedName>
</protein>
<dbReference type="VEuPathDB" id="ToxoDB:LOC34623193"/>
<evidence type="ECO:0000256" key="13">
    <source>
        <dbReference type="SAM" id="MobiDB-lite"/>
    </source>
</evidence>
<dbReference type="EMBL" id="JROU02000268">
    <property type="protein sequence ID" value="OEH79796.1"/>
    <property type="molecule type" value="Genomic_DNA"/>
</dbReference>
<accession>A0A1D3D8J9</accession>
<comment type="function">
    <text evidence="11">Bifunctional enzyme. Involved in de novo dTMP biosynthesis. Key enzyme in folate metabolism. Catalyzes an essential reaction for de novo glycine and purine synthesis, DNA precursor synthesis, and for the conversion of dUMP to dTMP.</text>
</comment>
<dbReference type="GO" id="GO:0032259">
    <property type="term" value="P:methylation"/>
    <property type="evidence" value="ECO:0007669"/>
    <property type="project" value="UniProtKB-KW"/>
</dbReference>
<dbReference type="EC" id="1.5.1.3" evidence="3"/>
<dbReference type="GO" id="GO:0006730">
    <property type="term" value="P:one-carbon metabolic process"/>
    <property type="evidence" value="ECO:0007669"/>
    <property type="project" value="UniProtKB-KW"/>
</dbReference>
<evidence type="ECO:0000313" key="16">
    <source>
        <dbReference type="EMBL" id="OEH79796.1"/>
    </source>
</evidence>
<feature type="region of interest" description="Disordered" evidence="13">
    <location>
        <begin position="432"/>
        <end position="451"/>
    </location>
</feature>
<dbReference type="EC" id="2.1.1.45" evidence="2"/>
<evidence type="ECO:0000256" key="14">
    <source>
        <dbReference type="SAM" id="Phobius"/>
    </source>
</evidence>
<dbReference type="PANTHER" id="PTHR48069:SF3">
    <property type="entry name" value="DIHYDROFOLATE REDUCTASE"/>
    <property type="match status" value="1"/>
</dbReference>
<feature type="compositionally biased region" description="Polar residues" evidence="13">
    <location>
        <begin position="340"/>
        <end position="352"/>
    </location>
</feature>
<evidence type="ECO:0000313" key="17">
    <source>
        <dbReference type="Proteomes" id="UP000095192"/>
    </source>
</evidence>
<comment type="caution">
    <text evidence="16">The sequence shown here is derived from an EMBL/GenBank/DDBJ whole genome shotgun (WGS) entry which is preliminary data.</text>
</comment>
<keyword evidence="9" id="KW-0521">NADP</keyword>
<comment type="similarity">
    <text evidence="12">Belongs to the dihydrofolate reductase family.</text>
</comment>
<dbReference type="InterPro" id="IPR012259">
    <property type="entry name" value="DHFR"/>
</dbReference>
<keyword evidence="8" id="KW-0545">Nucleotide biosynthesis</keyword>